<dbReference type="GO" id="GO:0003824">
    <property type="term" value="F:catalytic activity"/>
    <property type="evidence" value="ECO:0007669"/>
    <property type="project" value="UniProtKB-ARBA"/>
</dbReference>
<evidence type="ECO:0000313" key="3">
    <source>
        <dbReference type="Proteomes" id="UP000247591"/>
    </source>
</evidence>
<dbReference type="PANTHER" id="PTHR43433:SF1">
    <property type="entry name" value="BLL5160 PROTEIN"/>
    <property type="match status" value="1"/>
</dbReference>
<reference evidence="2 3" key="1">
    <citation type="submission" date="2018-06" db="EMBL/GenBank/DDBJ databases">
        <title>Genomic Encyclopedia of Type Strains, Phase IV (KMG-IV): sequencing the most valuable type-strain genomes for metagenomic binning, comparative biology and taxonomic classification.</title>
        <authorList>
            <person name="Goeker M."/>
        </authorList>
    </citation>
    <scope>NUCLEOTIDE SEQUENCE [LARGE SCALE GENOMIC DNA]</scope>
    <source>
        <strain evidence="2 3">DSM 45521</strain>
    </source>
</reference>
<protein>
    <submittedName>
        <fullName evidence="2">3-oxoadipate enol-lactonase</fullName>
    </submittedName>
</protein>
<evidence type="ECO:0000259" key="1">
    <source>
        <dbReference type="Pfam" id="PF00561"/>
    </source>
</evidence>
<evidence type="ECO:0000313" key="2">
    <source>
        <dbReference type="EMBL" id="PYE12109.1"/>
    </source>
</evidence>
<dbReference type="InterPro" id="IPR050471">
    <property type="entry name" value="AB_hydrolase"/>
</dbReference>
<dbReference type="PANTHER" id="PTHR43433">
    <property type="entry name" value="HYDROLASE, ALPHA/BETA FOLD FAMILY PROTEIN"/>
    <property type="match status" value="1"/>
</dbReference>
<gene>
    <name evidence="2" type="ORF">DFR67_12530</name>
</gene>
<accession>A0A318RLV9</accession>
<dbReference type="Pfam" id="PF00561">
    <property type="entry name" value="Abhydrolase_1"/>
    <property type="match status" value="1"/>
</dbReference>
<dbReference type="Gene3D" id="3.40.50.1820">
    <property type="entry name" value="alpha/beta hydrolase"/>
    <property type="match status" value="1"/>
</dbReference>
<dbReference type="AlphaFoldDB" id="A0A318RLV9"/>
<dbReference type="SUPFAM" id="SSF53474">
    <property type="entry name" value="alpha/beta-Hydrolases"/>
    <property type="match status" value="1"/>
</dbReference>
<dbReference type="EMBL" id="QJSP01000025">
    <property type="protein sequence ID" value="PYE12109.1"/>
    <property type="molecule type" value="Genomic_DNA"/>
</dbReference>
<name>A0A318RLV9_WILLI</name>
<dbReference type="InterPro" id="IPR000073">
    <property type="entry name" value="AB_hydrolase_1"/>
</dbReference>
<dbReference type="InterPro" id="IPR029058">
    <property type="entry name" value="AB_hydrolase_fold"/>
</dbReference>
<dbReference type="OrthoDB" id="9802489at2"/>
<sequence length="278" mass="28991">MENVELASGITLGVSRVGAGPAVLLNGGLGMPALVWELCGLTTSLVDAGFSVISYNARGLSPSSAPPAPYSIADMAGDAEALLDHLGITEAIVIGYSMGCYVTQSMLRTRPDLIKATVLFAGLQPSPIGALVGEMEIGLIEQIGEIPQAVLVFEQLMTTLHTTLLQDPATVAGWRDLLSASDGGWASPDGFKGQLTASYAWISAGEPLPEHLAHIDIPTLVLAFEHDLFFPPTSSRETAALIPHSAFAQIDGAGHGGLFTGPGDSIERIVAFCIENRA</sequence>
<dbReference type="RefSeq" id="WP_110472680.1">
    <property type="nucleotide sequence ID" value="NZ_QJSP01000025.1"/>
</dbReference>
<feature type="domain" description="AB hydrolase-1" evidence="1">
    <location>
        <begin position="23"/>
        <end position="262"/>
    </location>
</feature>
<keyword evidence="3" id="KW-1185">Reference proteome</keyword>
<comment type="caution">
    <text evidence="2">The sequence shown here is derived from an EMBL/GenBank/DDBJ whole genome shotgun (WGS) entry which is preliminary data.</text>
</comment>
<proteinExistence type="predicted"/>
<dbReference type="Proteomes" id="UP000247591">
    <property type="component" value="Unassembled WGS sequence"/>
</dbReference>
<organism evidence="2 3">
    <name type="scientific">Williamsia limnetica</name>
    <dbReference type="NCBI Taxonomy" id="882452"/>
    <lineage>
        <taxon>Bacteria</taxon>
        <taxon>Bacillati</taxon>
        <taxon>Actinomycetota</taxon>
        <taxon>Actinomycetes</taxon>
        <taxon>Mycobacteriales</taxon>
        <taxon>Nocardiaceae</taxon>
        <taxon>Williamsia</taxon>
    </lineage>
</organism>